<evidence type="ECO:0000256" key="1">
    <source>
        <dbReference type="SAM" id="MobiDB-lite"/>
    </source>
</evidence>
<proteinExistence type="predicted"/>
<keyword evidence="2" id="KW-0812">Transmembrane</keyword>
<feature type="region of interest" description="Disordered" evidence="1">
    <location>
        <begin position="208"/>
        <end position="265"/>
    </location>
</feature>
<keyword evidence="2" id="KW-0472">Membrane</keyword>
<dbReference type="Proteomes" id="UP001417504">
    <property type="component" value="Unassembled WGS sequence"/>
</dbReference>
<feature type="compositionally biased region" description="Basic and acidic residues" evidence="1">
    <location>
        <begin position="245"/>
        <end position="265"/>
    </location>
</feature>
<gene>
    <name evidence="3" type="ORF">Sjap_005634</name>
</gene>
<dbReference type="PANTHER" id="PTHR36804">
    <property type="entry name" value="OSJNBA0013K16.11 PROTEIN"/>
    <property type="match status" value="1"/>
</dbReference>
<feature type="transmembrane region" description="Helical" evidence="2">
    <location>
        <begin position="107"/>
        <end position="129"/>
    </location>
</feature>
<dbReference type="AlphaFoldDB" id="A0AAP0K4N2"/>
<organism evidence="3 4">
    <name type="scientific">Stephania japonica</name>
    <dbReference type="NCBI Taxonomy" id="461633"/>
    <lineage>
        <taxon>Eukaryota</taxon>
        <taxon>Viridiplantae</taxon>
        <taxon>Streptophyta</taxon>
        <taxon>Embryophyta</taxon>
        <taxon>Tracheophyta</taxon>
        <taxon>Spermatophyta</taxon>
        <taxon>Magnoliopsida</taxon>
        <taxon>Ranunculales</taxon>
        <taxon>Menispermaceae</taxon>
        <taxon>Menispermoideae</taxon>
        <taxon>Cissampelideae</taxon>
        <taxon>Stephania</taxon>
    </lineage>
</organism>
<comment type="caution">
    <text evidence="3">The sequence shown here is derived from an EMBL/GenBank/DDBJ whole genome shotgun (WGS) entry which is preliminary data.</text>
</comment>
<evidence type="ECO:0000313" key="4">
    <source>
        <dbReference type="Proteomes" id="UP001417504"/>
    </source>
</evidence>
<dbReference type="PANTHER" id="PTHR36804:SF1">
    <property type="entry name" value="OS04G0585600 PROTEIN"/>
    <property type="match status" value="1"/>
</dbReference>
<reference evidence="3 4" key="1">
    <citation type="submission" date="2024-01" db="EMBL/GenBank/DDBJ databases">
        <title>Genome assemblies of Stephania.</title>
        <authorList>
            <person name="Yang L."/>
        </authorList>
    </citation>
    <scope>NUCLEOTIDE SEQUENCE [LARGE SCALE GENOMIC DNA]</scope>
    <source>
        <strain evidence="3">QJT</strain>
        <tissue evidence="3">Leaf</tissue>
    </source>
</reference>
<evidence type="ECO:0000256" key="2">
    <source>
        <dbReference type="SAM" id="Phobius"/>
    </source>
</evidence>
<evidence type="ECO:0000313" key="3">
    <source>
        <dbReference type="EMBL" id="KAK9145731.1"/>
    </source>
</evidence>
<keyword evidence="2" id="KW-1133">Transmembrane helix</keyword>
<protein>
    <submittedName>
        <fullName evidence="3">Uncharacterized protein</fullName>
    </submittedName>
</protein>
<dbReference type="EMBL" id="JBBNAE010000002">
    <property type="protein sequence ID" value="KAK9145731.1"/>
    <property type="molecule type" value="Genomic_DNA"/>
</dbReference>
<accession>A0AAP0K4N2</accession>
<name>A0AAP0K4N2_9MAGN</name>
<sequence length="265" mass="29795">MLSRTLTLTLTSSPPPPPPSFLQSSFLIRSLNRRPNHNPLDLLRRRWRRSVGCRAELAQDAPFATAIGACVLNSLVFPVSGGGGGGGGDGEEEEDGDSVMDSTDARFAVMGIISFIPYFNWLSWVFAWLDTGRRRYLVYAIVYLAPYLRTNLSLSPDESWLPIASIIFCIAHIQLEASIRNGDIQGFQLFNEVSKFFPTSRKKDHRFEDHLDNKMKGKKKGHGRLPSAQEQSRNELRGWHISKKQSHEHLSDDGDVTGKSKDEKH</sequence>
<keyword evidence="4" id="KW-1185">Reference proteome</keyword>